<gene>
    <name evidence="9" type="ORF">BXZ70DRAFT_938596</name>
</gene>
<dbReference type="SUPFAM" id="SSF53720">
    <property type="entry name" value="ALDH-like"/>
    <property type="match status" value="1"/>
</dbReference>
<feature type="active site" evidence="5 6">
    <location>
        <position position="217"/>
    </location>
</feature>
<evidence type="ECO:0000256" key="2">
    <source>
        <dbReference type="ARBA" id="ARBA00023002"/>
    </source>
</evidence>
<dbReference type="FunFam" id="3.40.309.10:FF:000003">
    <property type="entry name" value="Aldehyde dehydrogenase"/>
    <property type="match status" value="1"/>
</dbReference>
<dbReference type="PROSITE" id="PS00687">
    <property type="entry name" value="ALDEHYDE_DEHYDR_GLU"/>
    <property type="match status" value="1"/>
</dbReference>
<sequence length="474" mass="52162">MSTLQYTSLPDIDGIYVCLQTTYKSGKLLQLPYRRKQLYQLAHLIQDNILSIEQALFTDLRKPRQEAGGEASGIIRSSLFAAEHLEEWAAPEKPEVEESRQSWDATIYPVPKGVVLIISPWNYPIVLSLNPLVGAIAAGCPAVIKPSENTPTCSALLATLIPKYLDPEAYIVVNGAAHETSALLTHRWDHIFFTGGGNIGKIIATTAAQKLTPVTLELGGKSPVIVAEDCDLDLAAKRILWGKTQNSGQLCVTADHVYVVRSVASAFREALKIAYATFWPQPVFDSEMAWGKIVNPSHHARLKNLLDRSKGTIIAGGETDGDQRISPTIIANVQPDDSLMEEEIFGPVLPILEVDSTDDAISLIAAQPSPLVIYAFTNSDDLKHKLLQQTRSGSVVFNDIYTQLSVHQLPFGGFAESGHGSYYGKATFDTFTHRRNFVNVQPSSEHLFVHRYRPYSEEGYSAATKHLRVKIPDA</sequence>
<dbReference type="PIRSF" id="PIRSF036492">
    <property type="entry name" value="ALDH"/>
    <property type="match status" value="1"/>
</dbReference>
<dbReference type="GO" id="GO:0004029">
    <property type="term" value="F:aldehyde dehydrogenase (NAD+) activity"/>
    <property type="evidence" value="ECO:0007669"/>
    <property type="project" value="TreeGrafter"/>
</dbReference>
<dbReference type="EMBL" id="JAEVFJ010000016">
    <property type="protein sequence ID" value="KAH8100216.1"/>
    <property type="molecule type" value="Genomic_DNA"/>
</dbReference>
<comment type="similarity">
    <text evidence="1 4 7">Belongs to the aldehyde dehydrogenase family.</text>
</comment>
<evidence type="ECO:0000313" key="9">
    <source>
        <dbReference type="EMBL" id="KAH8100216.1"/>
    </source>
</evidence>
<dbReference type="GO" id="GO:0005737">
    <property type="term" value="C:cytoplasm"/>
    <property type="evidence" value="ECO:0007669"/>
    <property type="project" value="TreeGrafter"/>
</dbReference>
<reference evidence="9" key="1">
    <citation type="journal article" date="2021" name="New Phytol.">
        <title>Evolutionary innovations through gain and loss of genes in the ectomycorrhizal Boletales.</title>
        <authorList>
            <person name="Wu G."/>
            <person name="Miyauchi S."/>
            <person name="Morin E."/>
            <person name="Kuo A."/>
            <person name="Drula E."/>
            <person name="Varga T."/>
            <person name="Kohler A."/>
            <person name="Feng B."/>
            <person name="Cao Y."/>
            <person name="Lipzen A."/>
            <person name="Daum C."/>
            <person name="Hundley H."/>
            <person name="Pangilinan J."/>
            <person name="Johnson J."/>
            <person name="Barry K."/>
            <person name="LaButti K."/>
            <person name="Ng V."/>
            <person name="Ahrendt S."/>
            <person name="Min B."/>
            <person name="Choi I.G."/>
            <person name="Park H."/>
            <person name="Plett J.M."/>
            <person name="Magnuson J."/>
            <person name="Spatafora J.W."/>
            <person name="Nagy L.G."/>
            <person name="Henrissat B."/>
            <person name="Grigoriev I.V."/>
            <person name="Yang Z.L."/>
            <person name="Xu J."/>
            <person name="Martin F.M."/>
        </authorList>
    </citation>
    <scope>NUCLEOTIDE SEQUENCE</scope>
    <source>
        <strain evidence="9">KKN 215</strain>
    </source>
</reference>
<keyword evidence="10" id="KW-1185">Reference proteome</keyword>
<dbReference type="AlphaFoldDB" id="A0A8K0UNN0"/>
<dbReference type="Proteomes" id="UP000813824">
    <property type="component" value="Unassembled WGS sequence"/>
</dbReference>
<evidence type="ECO:0000256" key="3">
    <source>
        <dbReference type="ARBA" id="ARBA00023027"/>
    </source>
</evidence>
<dbReference type="FunFam" id="3.40.605.10:FF:000004">
    <property type="entry name" value="Aldehyde dehydrogenase"/>
    <property type="match status" value="1"/>
</dbReference>
<evidence type="ECO:0000256" key="5">
    <source>
        <dbReference type="PIRSR" id="PIRSR036492-1"/>
    </source>
</evidence>
<proteinExistence type="inferred from homology"/>
<dbReference type="InterPro" id="IPR015590">
    <property type="entry name" value="Aldehyde_DH_dom"/>
</dbReference>
<evidence type="ECO:0000256" key="1">
    <source>
        <dbReference type="ARBA" id="ARBA00009986"/>
    </source>
</evidence>
<dbReference type="GO" id="GO:0006081">
    <property type="term" value="P:aldehyde metabolic process"/>
    <property type="evidence" value="ECO:0007669"/>
    <property type="project" value="InterPro"/>
</dbReference>
<comment type="caution">
    <text evidence="9">The sequence shown here is derived from an EMBL/GenBank/DDBJ whole genome shotgun (WGS) entry which is preliminary data.</text>
</comment>
<dbReference type="InterPro" id="IPR016162">
    <property type="entry name" value="Ald_DH_N"/>
</dbReference>
<evidence type="ECO:0000256" key="4">
    <source>
        <dbReference type="PIRNR" id="PIRNR036492"/>
    </source>
</evidence>
<feature type="active site" evidence="5">
    <location>
        <position position="251"/>
    </location>
</feature>
<evidence type="ECO:0000256" key="7">
    <source>
        <dbReference type="RuleBase" id="RU003345"/>
    </source>
</evidence>
<keyword evidence="2 4" id="KW-0560">Oxidoreductase</keyword>
<dbReference type="Pfam" id="PF00171">
    <property type="entry name" value="Aldedh"/>
    <property type="match status" value="1"/>
</dbReference>
<evidence type="ECO:0000259" key="8">
    <source>
        <dbReference type="Pfam" id="PF00171"/>
    </source>
</evidence>
<evidence type="ECO:0000313" key="10">
    <source>
        <dbReference type="Proteomes" id="UP000813824"/>
    </source>
</evidence>
<dbReference type="PANTHER" id="PTHR43570">
    <property type="entry name" value="ALDEHYDE DEHYDROGENASE"/>
    <property type="match status" value="1"/>
</dbReference>
<evidence type="ECO:0000256" key="6">
    <source>
        <dbReference type="PROSITE-ProRule" id="PRU10007"/>
    </source>
</evidence>
<dbReference type="InterPro" id="IPR012394">
    <property type="entry name" value="Aldehyde_DH_NAD(P)"/>
</dbReference>
<keyword evidence="3" id="KW-0520">NAD</keyword>
<dbReference type="Gene3D" id="3.40.309.10">
    <property type="entry name" value="Aldehyde Dehydrogenase, Chain A, domain 2"/>
    <property type="match status" value="1"/>
</dbReference>
<feature type="domain" description="Aldehyde dehydrogenase" evidence="8">
    <location>
        <begin position="24"/>
        <end position="435"/>
    </location>
</feature>
<name>A0A8K0UNN0_9AGAR</name>
<dbReference type="Gene3D" id="3.40.605.10">
    <property type="entry name" value="Aldehyde Dehydrogenase, Chain A, domain 1"/>
    <property type="match status" value="1"/>
</dbReference>
<accession>A0A8K0UNN0</accession>
<protein>
    <recommendedName>
        <fullName evidence="4">Aldehyde dehydrogenase</fullName>
    </recommendedName>
</protein>
<dbReference type="InterPro" id="IPR016161">
    <property type="entry name" value="Ald_DH/histidinol_DH"/>
</dbReference>
<dbReference type="InterPro" id="IPR029510">
    <property type="entry name" value="Ald_DH_CS_GLU"/>
</dbReference>
<dbReference type="OrthoDB" id="440325at2759"/>
<organism evidence="9 10">
    <name type="scientific">Cristinia sonorae</name>
    <dbReference type="NCBI Taxonomy" id="1940300"/>
    <lineage>
        <taxon>Eukaryota</taxon>
        <taxon>Fungi</taxon>
        <taxon>Dikarya</taxon>
        <taxon>Basidiomycota</taxon>
        <taxon>Agaricomycotina</taxon>
        <taxon>Agaricomycetes</taxon>
        <taxon>Agaricomycetidae</taxon>
        <taxon>Agaricales</taxon>
        <taxon>Pleurotineae</taxon>
        <taxon>Stephanosporaceae</taxon>
        <taxon>Cristinia</taxon>
    </lineage>
</organism>
<dbReference type="PANTHER" id="PTHR43570:SF16">
    <property type="entry name" value="ALDEHYDE DEHYDROGENASE TYPE III, ISOFORM Q"/>
    <property type="match status" value="1"/>
</dbReference>
<dbReference type="InterPro" id="IPR016163">
    <property type="entry name" value="Ald_DH_C"/>
</dbReference>